<dbReference type="PANTHER" id="PTHR33701">
    <property type="entry name" value="TRANSMEMBRANE PROTEIN"/>
    <property type="match status" value="1"/>
</dbReference>
<gene>
    <name evidence="3" type="ORF">BUALT_Bualt06G0032600</name>
</gene>
<comment type="caution">
    <text evidence="3">The sequence shown here is derived from an EMBL/GenBank/DDBJ whole genome shotgun (WGS) entry which is preliminary data.</text>
</comment>
<feature type="compositionally biased region" description="Basic and acidic residues" evidence="2">
    <location>
        <begin position="310"/>
        <end position="324"/>
    </location>
</feature>
<reference evidence="3" key="1">
    <citation type="submission" date="2019-10" db="EMBL/GenBank/DDBJ databases">
        <authorList>
            <person name="Zhang R."/>
            <person name="Pan Y."/>
            <person name="Wang J."/>
            <person name="Ma R."/>
            <person name="Yu S."/>
        </authorList>
    </citation>
    <scope>NUCLEOTIDE SEQUENCE</scope>
    <source>
        <strain evidence="3">LA-IB0</strain>
        <tissue evidence="3">Leaf</tissue>
    </source>
</reference>
<feature type="compositionally biased region" description="Polar residues" evidence="2">
    <location>
        <begin position="416"/>
        <end position="433"/>
    </location>
</feature>
<feature type="compositionally biased region" description="Polar residues" evidence="2">
    <location>
        <begin position="400"/>
        <end position="409"/>
    </location>
</feature>
<feature type="compositionally biased region" description="Polar residues" evidence="2">
    <location>
        <begin position="606"/>
        <end position="623"/>
    </location>
</feature>
<feature type="compositionally biased region" description="Acidic residues" evidence="2">
    <location>
        <begin position="117"/>
        <end position="126"/>
    </location>
</feature>
<dbReference type="PANTHER" id="PTHR33701:SF3">
    <property type="entry name" value="TRANSCRIPTIONAL REGULATOR ATRX"/>
    <property type="match status" value="1"/>
</dbReference>
<feature type="compositionally biased region" description="Basic residues" evidence="2">
    <location>
        <begin position="209"/>
        <end position="221"/>
    </location>
</feature>
<feature type="region of interest" description="Disordered" evidence="2">
    <location>
        <begin position="310"/>
        <end position="438"/>
    </location>
</feature>
<proteinExistence type="predicted"/>
<feature type="region of interest" description="Disordered" evidence="2">
    <location>
        <begin position="596"/>
        <end position="624"/>
    </location>
</feature>
<protein>
    <submittedName>
        <fullName evidence="3">Uncharacterized protein</fullName>
    </submittedName>
</protein>
<feature type="compositionally biased region" description="Basic and acidic residues" evidence="2">
    <location>
        <begin position="222"/>
        <end position="267"/>
    </location>
</feature>
<evidence type="ECO:0000313" key="3">
    <source>
        <dbReference type="EMBL" id="KAG8380601.1"/>
    </source>
</evidence>
<keyword evidence="4" id="KW-1185">Reference proteome</keyword>
<accession>A0AAV6XCM9</accession>
<dbReference type="Proteomes" id="UP000826271">
    <property type="component" value="Unassembled WGS sequence"/>
</dbReference>
<dbReference type="AlphaFoldDB" id="A0AAV6XCM9"/>
<feature type="compositionally biased region" description="Polar residues" evidence="2">
    <location>
        <begin position="374"/>
        <end position="384"/>
    </location>
</feature>
<evidence type="ECO:0000313" key="4">
    <source>
        <dbReference type="Proteomes" id="UP000826271"/>
    </source>
</evidence>
<name>A0AAV6XCM9_9LAMI</name>
<sequence length="687" mass="77193">MSGSGNKDQEQRFPLFQLLMSKYVSIFTYSSRLGRGTRKNSSTKDSNAMTVEFLRARLLSERSISKTARQRADELAKRVSELEEQLKFVSLQRKKAEKATADVLAILENHGISDVSEEFDSCSDQEETPRDFSTRNGSVTEKETLTNIKLRKNEMDAYSSSEIESSPSTGRSLSWKSTKDSHYALEKKKYMDSVRRRASFPSNSSSARKVGKSCRKIRHRESRSIEESQNDCSEKATCLRDFSNRSDGEPVALRERAEYDNENKPLEKQTIVSNSETQIFNGRYFSGHERDEDMESALQHQAQLIGQYEAEEKAQREWEEKFRENNSGTQDSCDPGNHSDVTEEQYETKSPVEPSYDITEEQYESKSPAEPSYASGSLSSNNQETRTEECFEIRSPGPSYPTSTSNSNIQERKQGPVNSHSNEQPETSTNSFSPPDEKCSVGIVACESSPSEFSFPMSMEKTDDEFSRKHQELAVVPQETSNNLGSVLEALHRAKLSLSQKLNSSNPIKPANHETNDVDDGFKIPVYTPALFRLPTNNQFEETTSATPPGRLQLSGFANFPPEIANGRFLSEPFVESRNAFAGDVFLTGPHRPFINQNGSGGFPQRSLSQPRLSEGPQTSNRMNYFDPYTGPVLQSVKDSYSFLPGIALRLPSNEGTSRSFSSSESGLPPNTRLSMYDDRFGPNMYR</sequence>
<evidence type="ECO:0000256" key="1">
    <source>
        <dbReference type="SAM" id="Coils"/>
    </source>
</evidence>
<keyword evidence="1" id="KW-0175">Coiled coil</keyword>
<feature type="region of interest" description="Disordered" evidence="2">
    <location>
        <begin position="654"/>
        <end position="687"/>
    </location>
</feature>
<feature type="coiled-coil region" evidence="1">
    <location>
        <begin position="65"/>
        <end position="99"/>
    </location>
</feature>
<dbReference type="EMBL" id="WHWC01000006">
    <property type="protein sequence ID" value="KAG8380601.1"/>
    <property type="molecule type" value="Genomic_DNA"/>
</dbReference>
<feature type="compositionally biased region" description="Low complexity" evidence="2">
    <location>
        <begin position="654"/>
        <end position="667"/>
    </location>
</feature>
<evidence type="ECO:0000256" key="2">
    <source>
        <dbReference type="SAM" id="MobiDB-lite"/>
    </source>
</evidence>
<feature type="region of interest" description="Disordered" evidence="2">
    <location>
        <begin position="117"/>
        <end position="178"/>
    </location>
</feature>
<feature type="region of interest" description="Disordered" evidence="2">
    <location>
        <begin position="192"/>
        <end position="268"/>
    </location>
</feature>
<organism evidence="3 4">
    <name type="scientific">Buddleja alternifolia</name>
    <dbReference type="NCBI Taxonomy" id="168488"/>
    <lineage>
        <taxon>Eukaryota</taxon>
        <taxon>Viridiplantae</taxon>
        <taxon>Streptophyta</taxon>
        <taxon>Embryophyta</taxon>
        <taxon>Tracheophyta</taxon>
        <taxon>Spermatophyta</taxon>
        <taxon>Magnoliopsida</taxon>
        <taxon>eudicotyledons</taxon>
        <taxon>Gunneridae</taxon>
        <taxon>Pentapetalae</taxon>
        <taxon>asterids</taxon>
        <taxon>lamiids</taxon>
        <taxon>Lamiales</taxon>
        <taxon>Scrophulariaceae</taxon>
        <taxon>Buddlejeae</taxon>
        <taxon>Buddleja</taxon>
    </lineage>
</organism>
<feature type="compositionally biased region" description="Low complexity" evidence="2">
    <location>
        <begin position="159"/>
        <end position="168"/>
    </location>
</feature>